<evidence type="ECO:0000256" key="3">
    <source>
        <dbReference type="ARBA" id="ARBA00022692"/>
    </source>
</evidence>
<feature type="transmembrane region" description="Helical" evidence="8">
    <location>
        <begin position="568"/>
        <end position="591"/>
    </location>
</feature>
<evidence type="ECO:0000256" key="7">
    <source>
        <dbReference type="ARBA" id="ARBA00023180"/>
    </source>
</evidence>
<dbReference type="InterPro" id="IPR057089">
    <property type="entry name" value="C2_TIP"/>
</dbReference>
<keyword evidence="3 8" id="KW-0812">Transmembrane</keyword>
<reference evidence="11" key="1">
    <citation type="submission" date="2015-04" db="EMBL/GenBank/DDBJ databases">
        <title>The genome sequence of the plant pathogenic Rhizarian Plasmodiophora brassicae reveals insights in its biotrophic life cycle and the origin of chitin synthesis.</title>
        <authorList>
            <person name="Schwelm A."/>
            <person name="Fogelqvist J."/>
            <person name="Knaust A."/>
            <person name="Julke S."/>
            <person name="Lilja T."/>
            <person name="Dhandapani V."/>
            <person name="Bonilla-Rosso G."/>
            <person name="Karlsson M."/>
            <person name="Shevchenko A."/>
            <person name="Choi S.R."/>
            <person name="Kim H.G."/>
            <person name="Park J.Y."/>
            <person name="Lim Y.P."/>
            <person name="Ludwig-Muller J."/>
            <person name="Dixelius C."/>
        </authorList>
    </citation>
    <scope>NUCLEOTIDE SEQUENCE</scope>
    <source>
        <tissue evidence="11">Potato root galls</tissue>
    </source>
</reference>
<dbReference type="Pfam" id="PF23122">
    <property type="entry name" value="C2_ITFG1"/>
    <property type="match status" value="1"/>
</dbReference>
<keyword evidence="5 8" id="KW-1133">Transmembrane helix</keyword>
<dbReference type="EMBL" id="HACM01001013">
    <property type="protein sequence ID" value="CRZ01455.1"/>
    <property type="molecule type" value="Transcribed_RNA"/>
</dbReference>
<dbReference type="Pfam" id="PF13517">
    <property type="entry name" value="FG-GAP_3"/>
    <property type="match status" value="2"/>
</dbReference>
<name>A0A0H5QHG3_9EUKA</name>
<dbReference type="PANTHER" id="PTHR13412">
    <property type="entry name" value="T-CELL IMMUNOMODULATORY PROTEIN HOMOLOG"/>
    <property type="match status" value="1"/>
</dbReference>
<organism evidence="11">
    <name type="scientific">Spongospora subterranea</name>
    <dbReference type="NCBI Taxonomy" id="70186"/>
    <lineage>
        <taxon>Eukaryota</taxon>
        <taxon>Sar</taxon>
        <taxon>Rhizaria</taxon>
        <taxon>Endomyxa</taxon>
        <taxon>Phytomyxea</taxon>
        <taxon>Plasmodiophorida</taxon>
        <taxon>Plasmodiophoridae</taxon>
        <taxon>Spongospora</taxon>
    </lineage>
</organism>
<accession>A0A0H5QHG3</accession>
<sequence length="610" mass="66688">MGCGVWVLIVVAPVLVAASGPRLYDQPSSLFEWAGIGPGKIETGQRVIAFADVNSDKKVDLIMLNGGQNEVQIYIWSSDSWQFDPLPSMSIRLPADVDSLSLITCVAPGDFNYDGHLDLLIQGRVGGQTGRGAYWSRLFFKKPGKNSFVQAEGVKLTSDDELLVFDYNADLHLDLFGFSEGIRTVWVNDGKGLLSPQQFPNTKSHTSKAHPDGRPHSYIDVNGDCVADLIVATDANEVEIHVWDKNAHAWQFSQAIRLAPNAGPIIFTDANADGNIDMIYTSGPSSVYVHYNIQKTLCSSSNQINCRSSEELCSVDTNFRFESFSDSPSSAVQSSTLSGITFESSPTLRVGDINGDGYPELLVSQSNGVVVMLTCHGGTAPVLVSDERIRNPIRNVPNSVGAAFFDIGENGIQDILIMDKSSAPVKFLINNLNEDSFFFKTLVSNGVCPYWCDTTVWPALFPNPKPYGVNQPGVTIKFTVSDTNGVSRIVSGGQLSQSSYRSLQSPYVFTGLARTFSYIEQFSVGISTGSVGTWTAMIPNSQLVVFPYSPDSPDQWVIELFLNPSTNILWVAVAVAMTSVALIASIVILHWRHLKADMLQQRKAEHFFTF</sequence>
<evidence type="ECO:0000256" key="5">
    <source>
        <dbReference type="ARBA" id="ARBA00022989"/>
    </source>
</evidence>
<dbReference type="InterPro" id="IPR028994">
    <property type="entry name" value="Integrin_alpha_N"/>
</dbReference>
<evidence type="ECO:0000256" key="2">
    <source>
        <dbReference type="ARBA" id="ARBA00006496"/>
    </source>
</evidence>
<evidence type="ECO:0000313" key="11">
    <source>
        <dbReference type="EMBL" id="CRZ01455.1"/>
    </source>
</evidence>
<keyword evidence="4 9" id="KW-0732">Signal</keyword>
<evidence type="ECO:0000259" key="10">
    <source>
        <dbReference type="Pfam" id="PF23122"/>
    </source>
</evidence>
<comment type="similarity">
    <text evidence="2">Belongs to the TIP family.</text>
</comment>
<dbReference type="PANTHER" id="PTHR13412:SF0">
    <property type="entry name" value="T-CELL IMMUNOMODULATORY PROTEIN"/>
    <property type="match status" value="1"/>
</dbReference>
<protein>
    <recommendedName>
        <fullName evidence="10">T-cell immunomodulatory protein TIP C2 domain-containing protein</fullName>
    </recommendedName>
</protein>
<dbReference type="InterPro" id="IPR013517">
    <property type="entry name" value="FG-GAP"/>
</dbReference>
<evidence type="ECO:0000256" key="9">
    <source>
        <dbReference type="SAM" id="SignalP"/>
    </source>
</evidence>
<proteinExistence type="inferred from homology"/>
<comment type="subcellular location">
    <subcellularLocation>
        <location evidence="1">Membrane</location>
        <topology evidence="1">Single-pass type I membrane protein</topology>
    </subcellularLocation>
</comment>
<dbReference type="InterPro" id="IPR024881">
    <property type="entry name" value="Tip"/>
</dbReference>
<evidence type="ECO:0000256" key="4">
    <source>
        <dbReference type="ARBA" id="ARBA00022729"/>
    </source>
</evidence>
<evidence type="ECO:0000256" key="6">
    <source>
        <dbReference type="ARBA" id="ARBA00023136"/>
    </source>
</evidence>
<feature type="chain" id="PRO_5005222748" description="T-cell immunomodulatory protein TIP C2 domain-containing protein" evidence="9">
    <location>
        <begin position="19"/>
        <end position="610"/>
    </location>
</feature>
<dbReference type="AlphaFoldDB" id="A0A0H5QHG3"/>
<keyword evidence="7" id="KW-0325">Glycoprotein</keyword>
<feature type="domain" description="T-cell immunomodulatory protein TIP C2" evidence="10">
    <location>
        <begin position="466"/>
        <end position="561"/>
    </location>
</feature>
<keyword evidence="6 8" id="KW-0472">Membrane</keyword>
<dbReference type="Gene3D" id="2.130.10.130">
    <property type="entry name" value="Integrin alpha, N-terminal"/>
    <property type="match status" value="2"/>
</dbReference>
<evidence type="ECO:0000256" key="8">
    <source>
        <dbReference type="SAM" id="Phobius"/>
    </source>
</evidence>
<dbReference type="SUPFAM" id="SSF69318">
    <property type="entry name" value="Integrin alpha N-terminal domain"/>
    <property type="match status" value="1"/>
</dbReference>
<feature type="signal peptide" evidence="9">
    <location>
        <begin position="1"/>
        <end position="18"/>
    </location>
</feature>
<dbReference type="GO" id="GO:0005886">
    <property type="term" value="C:plasma membrane"/>
    <property type="evidence" value="ECO:0007669"/>
    <property type="project" value="TreeGrafter"/>
</dbReference>
<evidence type="ECO:0000256" key="1">
    <source>
        <dbReference type="ARBA" id="ARBA00004479"/>
    </source>
</evidence>